<proteinExistence type="predicted"/>
<accession>A0A371HGA7</accession>
<feature type="region of interest" description="Disordered" evidence="1">
    <location>
        <begin position="141"/>
        <end position="178"/>
    </location>
</feature>
<feature type="compositionally biased region" description="Polar residues" evidence="1">
    <location>
        <begin position="144"/>
        <end position="160"/>
    </location>
</feature>
<sequence length="178" mass="19329">MASACSRIAQRTSISSIKSAIKSNIRASSFSKPASSSNPLRQSLLSRISAEVRCAQSLLPLHSAVAAARMTSCLSTAPCGLLTRVAQLKRPPKLVGLLKTRLLKVYSLVYQFQGDLLEERLKPCDCKLSKPTFILRPPIVIPPNSVTNQDQQKTTQQLKRPNSKSSSSSPAKPNPCNQ</sequence>
<reference evidence="2" key="1">
    <citation type="submission" date="2018-05" db="EMBL/GenBank/DDBJ databases">
        <title>Draft genome of Mucuna pruriens seed.</title>
        <authorList>
            <person name="Nnadi N.E."/>
            <person name="Vos R."/>
            <person name="Hasami M.H."/>
            <person name="Devisetty U.K."/>
            <person name="Aguiy J.C."/>
        </authorList>
    </citation>
    <scope>NUCLEOTIDE SEQUENCE [LARGE SCALE GENOMIC DNA]</scope>
    <source>
        <strain evidence="2">JCA_2017</strain>
    </source>
</reference>
<dbReference type="EMBL" id="QJKJ01002694">
    <property type="protein sequence ID" value="RDY01754.1"/>
    <property type="molecule type" value="Genomic_DNA"/>
</dbReference>
<dbReference type="OrthoDB" id="1937908at2759"/>
<dbReference type="Proteomes" id="UP000257109">
    <property type="component" value="Unassembled WGS sequence"/>
</dbReference>
<dbReference type="AlphaFoldDB" id="A0A371HGA7"/>
<dbReference type="GO" id="GO:0005739">
    <property type="term" value="C:mitochondrion"/>
    <property type="evidence" value="ECO:0007669"/>
    <property type="project" value="TreeGrafter"/>
</dbReference>
<feature type="compositionally biased region" description="Low complexity" evidence="1">
    <location>
        <begin position="163"/>
        <end position="178"/>
    </location>
</feature>
<evidence type="ECO:0000313" key="2">
    <source>
        <dbReference type="EMBL" id="RDY01754.1"/>
    </source>
</evidence>
<dbReference type="InterPro" id="IPR043459">
    <property type="entry name" value="NFD6/NOXY2-like"/>
</dbReference>
<comment type="caution">
    <text evidence="2">The sequence shown here is derived from an EMBL/GenBank/DDBJ whole genome shotgun (WGS) entry which is preliminary data.</text>
</comment>
<evidence type="ECO:0000256" key="1">
    <source>
        <dbReference type="SAM" id="MobiDB-lite"/>
    </source>
</evidence>
<organism evidence="2 3">
    <name type="scientific">Mucuna pruriens</name>
    <name type="common">Velvet bean</name>
    <name type="synonym">Dolichos pruriens</name>
    <dbReference type="NCBI Taxonomy" id="157652"/>
    <lineage>
        <taxon>Eukaryota</taxon>
        <taxon>Viridiplantae</taxon>
        <taxon>Streptophyta</taxon>
        <taxon>Embryophyta</taxon>
        <taxon>Tracheophyta</taxon>
        <taxon>Spermatophyta</taxon>
        <taxon>Magnoliopsida</taxon>
        <taxon>eudicotyledons</taxon>
        <taxon>Gunneridae</taxon>
        <taxon>Pentapetalae</taxon>
        <taxon>rosids</taxon>
        <taxon>fabids</taxon>
        <taxon>Fabales</taxon>
        <taxon>Fabaceae</taxon>
        <taxon>Papilionoideae</taxon>
        <taxon>50 kb inversion clade</taxon>
        <taxon>NPAAA clade</taxon>
        <taxon>indigoferoid/millettioid clade</taxon>
        <taxon>Phaseoleae</taxon>
        <taxon>Mucuna</taxon>
    </lineage>
</organism>
<name>A0A371HGA7_MUCPR</name>
<protein>
    <submittedName>
        <fullName evidence="2">Uncharacterized protein</fullName>
    </submittedName>
</protein>
<gene>
    <name evidence="2" type="ORF">CR513_14881</name>
</gene>
<keyword evidence="3" id="KW-1185">Reference proteome</keyword>
<evidence type="ECO:0000313" key="3">
    <source>
        <dbReference type="Proteomes" id="UP000257109"/>
    </source>
</evidence>
<dbReference type="PANTHER" id="PTHR33156">
    <property type="entry name" value="OS02G0230000 PROTEIN"/>
    <property type="match status" value="1"/>
</dbReference>
<dbReference type="PANTHER" id="PTHR33156:SF9">
    <property type="entry name" value="PROTEIN NUCLEAR FUSION DEFECTIVE 6, CHLOROPLASTIC_MITOCHONDRIAL"/>
    <property type="match status" value="1"/>
</dbReference>
<feature type="non-terminal residue" evidence="2">
    <location>
        <position position="1"/>
    </location>
</feature>